<dbReference type="Proteomes" id="UP000694424">
    <property type="component" value="Unplaced"/>
</dbReference>
<sequence>MYLYFFLLLLSSRASSCFLHPKETSFLQNKTISALIDEMLCLLEAENENLERKFHTPIHVKNKNCADSHTEEFIKELEKIPSHTCIKRVKADLERLRENCPILKKSLPHGKKCSEITANFQHFKKNLEDFLKWLNQNKECNNIVISEPDFYTDGECTCPDR</sequence>
<proteinExistence type="predicted"/>
<dbReference type="AlphaFoldDB" id="A0A8B9PJR7"/>
<accession>A0A8B9PJR7</accession>
<keyword evidence="1" id="KW-0732">Signal</keyword>
<organism evidence="2 3">
    <name type="scientific">Apteryx owenii</name>
    <name type="common">Little spotted kiwi</name>
    <dbReference type="NCBI Taxonomy" id="8824"/>
    <lineage>
        <taxon>Eukaryota</taxon>
        <taxon>Metazoa</taxon>
        <taxon>Chordata</taxon>
        <taxon>Craniata</taxon>
        <taxon>Vertebrata</taxon>
        <taxon>Euteleostomi</taxon>
        <taxon>Archelosauria</taxon>
        <taxon>Archosauria</taxon>
        <taxon>Dinosauria</taxon>
        <taxon>Saurischia</taxon>
        <taxon>Theropoda</taxon>
        <taxon>Coelurosauria</taxon>
        <taxon>Aves</taxon>
        <taxon>Palaeognathae</taxon>
        <taxon>Apterygiformes</taxon>
        <taxon>Apterygidae</taxon>
        <taxon>Apteryx</taxon>
    </lineage>
</organism>
<evidence type="ECO:0008006" key="4">
    <source>
        <dbReference type="Google" id="ProtNLM"/>
    </source>
</evidence>
<feature type="chain" id="PRO_5034494829" description="Interleukin-7" evidence="1">
    <location>
        <begin position="17"/>
        <end position="161"/>
    </location>
</feature>
<evidence type="ECO:0000313" key="2">
    <source>
        <dbReference type="Ensembl" id="ENSAOWP00000012635.1"/>
    </source>
</evidence>
<keyword evidence="3" id="KW-1185">Reference proteome</keyword>
<protein>
    <recommendedName>
        <fullName evidence="4">Interleukin-7</fullName>
    </recommendedName>
</protein>
<reference evidence="2" key="2">
    <citation type="submission" date="2025-09" db="UniProtKB">
        <authorList>
            <consortium name="Ensembl"/>
        </authorList>
    </citation>
    <scope>IDENTIFICATION</scope>
</reference>
<dbReference type="Ensembl" id="ENSAOWT00000014364.1">
    <property type="protein sequence ID" value="ENSAOWP00000012635.1"/>
    <property type="gene ID" value="ENSAOWG00000008642.1"/>
</dbReference>
<reference evidence="2" key="1">
    <citation type="submission" date="2025-08" db="UniProtKB">
        <authorList>
            <consortium name="Ensembl"/>
        </authorList>
    </citation>
    <scope>IDENTIFICATION</scope>
</reference>
<feature type="signal peptide" evidence="1">
    <location>
        <begin position="1"/>
        <end position="16"/>
    </location>
</feature>
<evidence type="ECO:0000313" key="3">
    <source>
        <dbReference type="Proteomes" id="UP000694424"/>
    </source>
</evidence>
<name>A0A8B9PJR7_APTOW</name>
<evidence type="ECO:0000256" key="1">
    <source>
        <dbReference type="SAM" id="SignalP"/>
    </source>
</evidence>